<dbReference type="Proteomes" id="UP001562178">
    <property type="component" value="Unassembled WGS sequence"/>
</dbReference>
<comment type="caution">
    <text evidence="2">The sequence shown here is derived from an EMBL/GenBank/DDBJ whole genome shotgun (WGS) entry which is preliminary data.</text>
</comment>
<sequence length="352" mass="39938">MESLAALRAERFDTAPILKKLASASRKLAELKGIAAAIPNQGILINTLGLQEAKDSSEIENIVTTHDELFKDEVSLESKLSAASKEVLSYRQALYTGFRLVKETGLLTANHLIEMQRALERNHAGFRKLPGTALKDGAGRTVYTPPQEPDAIVGLMRDLEQVINDPEAVPVDPLIKMALIHHQFESIHPFYDGNGRTGRILNVLYLVKEGLMDIPVLYLSRHIVQTKAEYYRLLQAVRDDDAWEDWVLYMLEAVEQTAQQTVKTVIAIRDALFDYKHRIREQHKFYSQDLINSLFMHPYTKIEFMQNDLQVSRLTATKYLDALTETGFLLKQKAGRSNYYINHALTVILTTP</sequence>
<dbReference type="PANTHER" id="PTHR13504:SF35">
    <property type="entry name" value="PROTEIN ADENYLYLTRANSFERASE SOFIC"/>
    <property type="match status" value="1"/>
</dbReference>
<accession>A0ABV4B2X9</accession>
<dbReference type="EMBL" id="JBGBDC010000005">
    <property type="protein sequence ID" value="MEY2251809.1"/>
    <property type="molecule type" value="Genomic_DNA"/>
</dbReference>
<dbReference type="Gene3D" id="1.10.3290.10">
    <property type="entry name" value="Fido-like domain"/>
    <property type="match status" value="1"/>
</dbReference>
<organism evidence="2 3">
    <name type="scientific">Comamonas sediminis</name>
    <dbReference type="NCBI Taxonomy" id="1783360"/>
    <lineage>
        <taxon>Bacteria</taxon>
        <taxon>Pseudomonadati</taxon>
        <taxon>Pseudomonadota</taxon>
        <taxon>Betaproteobacteria</taxon>
        <taxon>Burkholderiales</taxon>
        <taxon>Comamonadaceae</taxon>
        <taxon>Comamonas</taxon>
    </lineage>
</organism>
<dbReference type="InterPro" id="IPR025758">
    <property type="entry name" value="Fic/DOC_N"/>
</dbReference>
<dbReference type="InterPro" id="IPR003812">
    <property type="entry name" value="Fido"/>
</dbReference>
<gene>
    <name evidence="2" type="ORF">AB7A72_12405</name>
</gene>
<dbReference type="InterPro" id="IPR026287">
    <property type="entry name" value="SoFic-like"/>
</dbReference>
<evidence type="ECO:0000313" key="3">
    <source>
        <dbReference type="Proteomes" id="UP001562178"/>
    </source>
</evidence>
<dbReference type="PIRSF" id="PIRSF038925">
    <property type="entry name" value="AMP-prot_trans"/>
    <property type="match status" value="1"/>
</dbReference>
<dbReference type="Pfam" id="PF02661">
    <property type="entry name" value="Fic"/>
    <property type="match status" value="1"/>
</dbReference>
<dbReference type="PANTHER" id="PTHR13504">
    <property type="entry name" value="FIDO DOMAIN-CONTAINING PROTEIN DDB_G0283145"/>
    <property type="match status" value="1"/>
</dbReference>
<dbReference type="InterPro" id="IPR048770">
    <property type="entry name" value="SoFic-like_C"/>
</dbReference>
<dbReference type="InterPro" id="IPR040198">
    <property type="entry name" value="Fido_containing"/>
</dbReference>
<dbReference type="RefSeq" id="WP_312450819.1">
    <property type="nucleotide sequence ID" value="NZ_JBGBDC010000005.1"/>
</dbReference>
<dbReference type="Pfam" id="PF13784">
    <property type="entry name" value="Fic_N"/>
    <property type="match status" value="1"/>
</dbReference>
<dbReference type="Pfam" id="PF21248">
    <property type="entry name" value="SoFic-like_C"/>
    <property type="match status" value="1"/>
</dbReference>
<dbReference type="SUPFAM" id="SSF140931">
    <property type="entry name" value="Fic-like"/>
    <property type="match status" value="1"/>
</dbReference>
<feature type="domain" description="Fido" evidence="1">
    <location>
        <begin position="107"/>
        <end position="252"/>
    </location>
</feature>
<name>A0ABV4B2X9_9BURK</name>
<proteinExistence type="predicted"/>
<reference evidence="2 3" key="1">
    <citation type="journal article" date="2016" name="Int. J. Syst. Evol. Microbiol.">
        <title>Description of Comamonas sediminis sp. nov., isolated from lagoon sediments.</title>
        <authorList>
            <person name="Subhash Y."/>
            <person name="Bang J.J."/>
            <person name="You T.H."/>
            <person name="Lee S.S."/>
        </authorList>
    </citation>
    <scope>NUCLEOTIDE SEQUENCE [LARGE SCALE GENOMIC DNA]</scope>
    <source>
        <strain evidence="2 3">JCM 31169</strain>
    </source>
</reference>
<protein>
    <submittedName>
        <fullName evidence="2">Fic family protein</fullName>
    </submittedName>
</protein>
<dbReference type="PROSITE" id="PS51459">
    <property type="entry name" value="FIDO"/>
    <property type="match status" value="1"/>
</dbReference>
<evidence type="ECO:0000313" key="2">
    <source>
        <dbReference type="EMBL" id="MEY2251809.1"/>
    </source>
</evidence>
<keyword evidence="3" id="KW-1185">Reference proteome</keyword>
<evidence type="ECO:0000259" key="1">
    <source>
        <dbReference type="PROSITE" id="PS51459"/>
    </source>
</evidence>
<dbReference type="InterPro" id="IPR036597">
    <property type="entry name" value="Fido-like_dom_sf"/>
</dbReference>